<sequence length="2501" mass="265225">MLDYLTDKSFEVIGFSIPNYLGSKVPHAACKAKHVGCLDLEYADPTRLDVLTAVTDLRAAAPALWGLKLTSMGLDAALDSDLFCDGAPHTIVIVGELAKATGGTIARLRSEAPETRVLVEVVSRSQIALEADLSPDGWLAKGHEAGGRSGDETAFILLQALRQVTDLPIIVHGGVGPDTVAALRLAGAAGVALDWPLALLDEALTPAPMHRALKVFDGSETLHVAGVDNIGYRMFWRPDHAPARSVKEVADASPSALAAAVADLLDPATGGGVWLVGQDACFAKPMLEKYGRVGTALNDLLARSKDQIASAHAQRALARNSAFAQKLGTEFPILQGPMTRVSDRAAFADCVADGGGLPFIALALMRGKEANELVTETKALLGNKPWGVGVLGFVDDALREEQLEIILRNAPDFALIAGGRPDQALRLEKSGIPTFLHVPSPGLLKVFLEQGSRRFIFEGRECGGHVGPRSSAVLWQQAMDALRAFYGSDPIDCQILFAGGIHDACSSAMVATIASDAVAQGAEVGVLMGSAYILTKEAVAAGAVVQRYQDLVLGARDTVLLESGVGHATRVVRSTIADEFQSEKARLLAEGVAADDVKDALERFNVGRSRVASKGIDRNPNFGKVDGAAKYIEVPEADQERQGVYMIGQLASLRSSASTIADLHADVCDGAVSYLKEAVPEAPGQEAFVEGPGSRVAITGISTILPKAQDQFQFWENILDKVDAITEVPDRRWDWRRYFDEDRDAPDKSYSRWGGFVDEMPFDPIRYGIPPNSMTSVEPLQLLTLELVRKALEDAGFEDGVIPDAALRRRTSVIIGVGGGAAPMGQQYAVRATLPALLGQVPEAVTERLPQWTEDSFPGVLLNVIAGRVANRFDLGGVNFTVDAACGSSLAAVMTGVRELETGTSDMVIVAGVDAFMSPFDFVAFSKTRALSARGRCRTFDASADGIAISEGLVAMVLRPLEAAEATSDRIYAVLRGVAGASDGRDLSLTAPRPEGQQETLRRAYERAGISPSSVTLVEAHGTGTIVGDRTEVQSLTSVFGPTRADKQFCAIGSVKSMIGHTKAAAGCAGMAKMALALHHRILPPTMHVVEPNPTANFQESPFYPNVDARPWMKTGTNPRRAGVSAFGFGGTNFHAVLEEYNGGYLPRHQAPVRQNWSHELLLFSADDPAVLVTDLRKAAIAFETEVWTLRDVAASLAARFDAGAGARFAMVASSLADAATRIVAAAGAIETGASDVREVDPMGSYFAQGEPLKTDQIAFLFPGQGSQYPNMAAGLTMYFPAMRKSLDTAHEHLRDLLDVSFADQIYPRPAMSEAEKSEQVKRLMRTDVAQPAIGAISSGILSLLRAFGADAGAVAGHSFGELSALSAAGAFGERELWSLAHARGDAMISEGGDDLGTMTAVSASENEIREAVSDLTGITFANYNAPRQTVLAGAEDDLARVENALHAAEIAARRLPVACAFHSEFVAPAREKLARAIADTPMTAPKLSVFANETAATYPPDAEAVAETLTRHLTQPVRFMGSIEAMYESGIRLFVEVGPNAVLSRLTKRILGDKSHLAVATDVEGRSGVHQFLAALGAMSAAGVKLDLGALWQDRASTSVDVENWKPEEETENGLLWMVDLASVRPAGKEVSRIGLAARIEDDTVMIPPSPSTPPAPFPEPATGPMISIPGQGSEAAVDVMRKHHALMAQMLESHQSTMQMLLGGAAAPATNRPDIAIAPVPTPSTGEPKPSEPRAAETIAVNADPTPSPDVTPCDAQQVTHKLLELISERTGYPPEMLGREMNLEADLGIDSIKRVEILANLRLHFLAEAGEAAHELMGPVARERSVDGIAARFMEVVDAVSGDAPAAATLTHAKADPVSSNPEPEGVAQKLLELISERTGYPPEMLGREMNLEADLGIDSIKRVEILASLRLHFLAEAGEAAHELMGPVARERSVDGIVARFLEVVDAVSGDAPKAASVSAVEDALPAPSYMDGQTRRFVMVPSTPSVVNPKPWVSSGATYVITEDGQGVATALAALIEGAGGVPIVLPVEGLTPENVASVTEGHSVAGLIHCAPLVSADEVPFEAKRLMAQVRSSTESLYVILSVVGPALATRSDAVIVVATRMGGSFGFDDNTTLDPTAGGPVGVLKTLDKEWAAAHVRAVDVAETYGPEDIAGIICDEAGRRDDAVEIGWVDGKRVELLAEPRPISLIEGAKDQNLLGEGSVVLVTGGARGITARCLLWLASKYQPRLVVAGSSPVPDAEEAAETAAITDPMALRAHLAQHAKAEGAKVTIAEIERTSRALLKAREIRANIAALEAAGAQVEYHQCNVRDGAALTNLIEGLYETYGRIDGVIHGAGLIEDQLVIDKTLDSYRRVMATKAESAFTLVQALQPETVKFCAFFTSVAGRFGNRGQGDYGAANEIVSKLARRLDQAWEGRVVAISWGPWDSDGMVSDEVKAQFEALGIEALDPDLGIRALEAEILSDTDRVPEVVWGLGPWASDLTDDLRSKDTIKAAE</sequence>
<dbReference type="Gene3D" id="3.20.20.70">
    <property type="entry name" value="Aldolase class I"/>
    <property type="match status" value="2"/>
</dbReference>
<dbReference type="InterPro" id="IPR016035">
    <property type="entry name" value="Acyl_Trfase/lysoPLipase"/>
</dbReference>
<dbReference type="Pfam" id="PF00109">
    <property type="entry name" value="ketoacyl-synt"/>
    <property type="match status" value="1"/>
</dbReference>
<proteinExistence type="predicted"/>
<dbReference type="Gene3D" id="1.10.1200.10">
    <property type="entry name" value="ACP-like"/>
    <property type="match status" value="2"/>
</dbReference>
<dbReference type="InterPro" id="IPR013785">
    <property type="entry name" value="Aldolase_TIM"/>
</dbReference>
<dbReference type="InterPro" id="IPR001227">
    <property type="entry name" value="Ac_transferase_dom_sf"/>
</dbReference>
<dbReference type="InterPro" id="IPR016039">
    <property type="entry name" value="Thiolase-like"/>
</dbReference>
<dbReference type="SMART" id="SM00822">
    <property type="entry name" value="PKS_KR"/>
    <property type="match status" value="1"/>
</dbReference>
<dbReference type="SUPFAM" id="SSF52151">
    <property type="entry name" value="FabD/lysophospholipase-like"/>
    <property type="match status" value="1"/>
</dbReference>
<evidence type="ECO:0000313" key="5">
    <source>
        <dbReference type="EMBL" id="KUJ80061.1"/>
    </source>
</evidence>
<keyword evidence="3" id="KW-0808">Transferase</keyword>
<dbReference type="SMART" id="SM00827">
    <property type="entry name" value="PKS_AT"/>
    <property type="match status" value="1"/>
</dbReference>
<dbReference type="SUPFAM" id="SSF47336">
    <property type="entry name" value="ACP-like"/>
    <property type="match status" value="2"/>
</dbReference>
<dbReference type="SMART" id="SM00825">
    <property type="entry name" value="PKS_KS"/>
    <property type="match status" value="1"/>
</dbReference>
<dbReference type="EMBL" id="LQBP01000003">
    <property type="protein sequence ID" value="KUJ80061.1"/>
    <property type="molecule type" value="Genomic_DNA"/>
</dbReference>
<dbReference type="Gene3D" id="3.40.47.10">
    <property type="match status" value="1"/>
</dbReference>
<evidence type="ECO:0000256" key="1">
    <source>
        <dbReference type="ARBA" id="ARBA00022450"/>
    </source>
</evidence>
<keyword evidence="6" id="KW-1185">Reference proteome</keyword>
<dbReference type="STRING" id="1685378.AVO44_07810"/>
<dbReference type="Pfam" id="PF00550">
    <property type="entry name" value="PP-binding"/>
    <property type="match status" value="2"/>
</dbReference>
<evidence type="ECO:0000256" key="2">
    <source>
        <dbReference type="ARBA" id="ARBA00022553"/>
    </source>
</evidence>
<comment type="caution">
    <text evidence="5">The sequence shown here is derived from an EMBL/GenBank/DDBJ whole genome shotgun (WGS) entry which is preliminary data.</text>
</comment>
<organism evidence="5 6">
    <name type="scientific">Ruegeria profundi</name>
    <dbReference type="NCBI Taxonomy" id="1685378"/>
    <lineage>
        <taxon>Bacteria</taxon>
        <taxon>Pseudomonadati</taxon>
        <taxon>Pseudomonadota</taxon>
        <taxon>Alphaproteobacteria</taxon>
        <taxon>Rhodobacterales</taxon>
        <taxon>Roseobacteraceae</taxon>
        <taxon>Ruegeria</taxon>
    </lineage>
</organism>
<dbReference type="InterPro" id="IPR057326">
    <property type="entry name" value="KR_dom"/>
</dbReference>
<dbReference type="Pfam" id="PF03060">
    <property type="entry name" value="NMO"/>
    <property type="match status" value="1"/>
</dbReference>
<dbReference type="InterPro" id="IPR009081">
    <property type="entry name" value="PP-bd_ACP"/>
</dbReference>
<dbReference type="InterPro" id="IPR014031">
    <property type="entry name" value="Ketoacyl_synth_C"/>
</dbReference>
<protein>
    <recommendedName>
        <fullName evidence="4">Ketosynthase family 3 (KS3) domain-containing protein</fullName>
    </recommendedName>
</protein>
<dbReference type="Pfam" id="PF00698">
    <property type="entry name" value="Acyl_transf_1"/>
    <property type="match status" value="1"/>
</dbReference>
<dbReference type="SUPFAM" id="SSF51412">
    <property type="entry name" value="Inosine monophosphate dehydrogenase (IMPDH)"/>
    <property type="match status" value="2"/>
</dbReference>
<dbReference type="CDD" id="cd08953">
    <property type="entry name" value="KR_2_SDR_x"/>
    <property type="match status" value="1"/>
</dbReference>
<dbReference type="InterPro" id="IPR013968">
    <property type="entry name" value="PKS_KR"/>
</dbReference>
<dbReference type="GO" id="GO:0016746">
    <property type="term" value="F:acyltransferase activity"/>
    <property type="evidence" value="ECO:0007669"/>
    <property type="project" value="InterPro"/>
</dbReference>
<dbReference type="PROSITE" id="PS52004">
    <property type="entry name" value="KS3_2"/>
    <property type="match status" value="1"/>
</dbReference>
<dbReference type="InterPro" id="IPR036736">
    <property type="entry name" value="ACP-like_sf"/>
</dbReference>
<evidence type="ECO:0000313" key="6">
    <source>
        <dbReference type="Proteomes" id="UP000053690"/>
    </source>
</evidence>
<dbReference type="InterPro" id="IPR016036">
    <property type="entry name" value="Malonyl_transacylase_ACP-bd"/>
</dbReference>
<evidence type="ECO:0000256" key="3">
    <source>
        <dbReference type="ARBA" id="ARBA00022679"/>
    </source>
</evidence>
<dbReference type="SUPFAM" id="SSF55048">
    <property type="entry name" value="Probable ACP-binding domain of malonyl-CoA ACP transacylase"/>
    <property type="match status" value="1"/>
</dbReference>
<dbReference type="SUPFAM" id="SSF51735">
    <property type="entry name" value="NAD(P)-binding Rossmann-fold domains"/>
    <property type="match status" value="1"/>
</dbReference>
<dbReference type="Gene3D" id="3.40.366.10">
    <property type="entry name" value="Malonyl-Coenzyme A Acyl Carrier Protein, domain 2"/>
    <property type="match status" value="1"/>
</dbReference>
<dbReference type="PANTHER" id="PTHR43074:SF1">
    <property type="entry name" value="BETA-KETOACYL SYNTHASE FAMILY PROTEIN-RELATED"/>
    <property type="match status" value="1"/>
</dbReference>
<evidence type="ECO:0000259" key="4">
    <source>
        <dbReference type="PROSITE" id="PS52004"/>
    </source>
</evidence>
<gene>
    <name evidence="5" type="ORF">AVO44_07810</name>
</gene>
<keyword evidence="1" id="KW-0596">Phosphopantetheine</keyword>
<dbReference type="InterPro" id="IPR014030">
    <property type="entry name" value="Ketoacyl_synth_N"/>
</dbReference>
<dbReference type="InterPro" id="IPR036291">
    <property type="entry name" value="NAD(P)-bd_dom_sf"/>
</dbReference>
<dbReference type="InterPro" id="IPR052568">
    <property type="entry name" value="PKS-FAS_Synthase"/>
</dbReference>
<dbReference type="Gene3D" id="3.40.50.720">
    <property type="entry name" value="NAD(P)-binding Rossmann-like Domain"/>
    <property type="match status" value="1"/>
</dbReference>
<feature type="domain" description="Ketosynthase family 3 (KS3)" evidence="4">
    <location>
        <begin position="693"/>
        <end position="1140"/>
    </location>
</feature>
<dbReference type="SUPFAM" id="SSF53901">
    <property type="entry name" value="Thiolase-like"/>
    <property type="match status" value="1"/>
</dbReference>
<dbReference type="OrthoDB" id="9778690at2"/>
<dbReference type="Pfam" id="PF08659">
    <property type="entry name" value="KR"/>
    <property type="match status" value="1"/>
</dbReference>
<reference evidence="6" key="1">
    <citation type="submission" date="2015-12" db="EMBL/GenBank/DDBJ databases">
        <authorList>
            <person name="Zhang G."/>
            <person name="Stingl U."/>
        </authorList>
    </citation>
    <scope>NUCLEOTIDE SEQUENCE [LARGE SCALE GENOMIC DNA]</scope>
    <source>
        <strain evidence="6">ZGT108</strain>
    </source>
</reference>
<keyword evidence="2" id="KW-0597">Phosphoprotein</keyword>
<name>A0A0X3TY99_9RHOB</name>
<dbReference type="PANTHER" id="PTHR43074">
    <property type="entry name" value="OMEGA-3 POLYUNSATURATED FATTY ACID SYNTHASE PFAB-RELATED"/>
    <property type="match status" value="1"/>
</dbReference>
<dbReference type="InterPro" id="IPR014043">
    <property type="entry name" value="Acyl_transferase_dom"/>
</dbReference>
<dbReference type="Proteomes" id="UP000053690">
    <property type="component" value="Unassembled WGS sequence"/>
</dbReference>
<dbReference type="Pfam" id="PF02801">
    <property type="entry name" value="Ketoacyl-synt_C"/>
    <property type="match status" value="1"/>
</dbReference>
<dbReference type="InterPro" id="IPR020841">
    <property type="entry name" value="PKS_Beta-ketoAc_synthase_dom"/>
</dbReference>
<dbReference type="CDD" id="cd00833">
    <property type="entry name" value="PKS"/>
    <property type="match status" value="1"/>
</dbReference>
<accession>A0A0X3TY99</accession>